<dbReference type="Proteomes" id="UP000594454">
    <property type="component" value="Chromosome 6"/>
</dbReference>
<feature type="domain" description="MADF" evidence="1">
    <location>
        <begin position="23"/>
        <end position="111"/>
    </location>
</feature>
<dbReference type="PANTHER" id="PTHR12243:SF67">
    <property type="entry name" value="COREPRESSOR OF PANGOLIN, ISOFORM A-RELATED"/>
    <property type="match status" value="1"/>
</dbReference>
<dbReference type="SMART" id="SM00595">
    <property type="entry name" value="MADF"/>
    <property type="match status" value="1"/>
</dbReference>
<evidence type="ECO:0000259" key="1">
    <source>
        <dbReference type="PROSITE" id="PS51029"/>
    </source>
</evidence>
<dbReference type="PANTHER" id="PTHR12243">
    <property type="entry name" value="MADF DOMAIN TRANSCRIPTION FACTOR"/>
    <property type="match status" value="1"/>
</dbReference>
<accession>A0A7R8Z1N6</accession>
<dbReference type="OrthoDB" id="5779735at2759"/>
<dbReference type="AlphaFoldDB" id="A0A7R8Z1N6"/>
<organism evidence="2 3">
    <name type="scientific">Hermetia illucens</name>
    <name type="common">Black soldier fly</name>
    <dbReference type="NCBI Taxonomy" id="343691"/>
    <lineage>
        <taxon>Eukaryota</taxon>
        <taxon>Metazoa</taxon>
        <taxon>Ecdysozoa</taxon>
        <taxon>Arthropoda</taxon>
        <taxon>Hexapoda</taxon>
        <taxon>Insecta</taxon>
        <taxon>Pterygota</taxon>
        <taxon>Neoptera</taxon>
        <taxon>Endopterygota</taxon>
        <taxon>Diptera</taxon>
        <taxon>Brachycera</taxon>
        <taxon>Stratiomyomorpha</taxon>
        <taxon>Stratiomyidae</taxon>
        <taxon>Hermetiinae</taxon>
        <taxon>Hermetia</taxon>
    </lineage>
</organism>
<reference evidence="2 3" key="1">
    <citation type="submission" date="2020-11" db="EMBL/GenBank/DDBJ databases">
        <authorList>
            <person name="Wallbank WR R."/>
            <person name="Pardo Diaz C."/>
            <person name="Kozak K."/>
            <person name="Martin S."/>
            <person name="Jiggins C."/>
            <person name="Moest M."/>
            <person name="Warren A I."/>
            <person name="Generalovic N T."/>
            <person name="Byers J.R.P. K."/>
            <person name="Montejo-Kovacevich G."/>
            <person name="Yen C E."/>
        </authorList>
    </citation>
    <scope>NUCLEOTIDE SEQUENCE [LARGE SCALE GENOMIC DNA]</scope>
</reference>
<gene>
    <name evidence="2" type="ORF">HERILL_LOCUS16034</name>
</gene>
<dbReference type="InterPro" id="IPR039353">
    <property type="entry name" value="TF_Adf1"/>
</dbReference>
<name>A0A7R8Z1N6_HERIL</name>
<keyword evidence="3" id="KW-1185">Reference proteome</keyword>
<evidence type="ECO:0000313" key="3">
    <source>
        <dbReference type="Proteomes" id="UP000594454"/>
    </source>
</evidence>
<proteinExistence type="predicted"/>
<dbReference type="InterPro" id="IPR006578">
    <property type="entry name" value="MADF-dom"/>
</dbReference>
<dbReference type="PROSITE" id="PS51029">
    <property type="entry name" value="MADF"/>
    <property type="match status" value="1"/>
</dbReference>
<sequence length="220" mass="25850">MDRKNRKRRSQEARNIKIEFETMLIMEVESRQCLYAKDKEDYKNKTKREDAWKDISSILNRSECQSKWNILRDSFRGYYHSLCNTPSGSGATETVKWAHFKAMMFLIPYIRVPEDDCGNYSNNSPELSANTILQREDNSHDSEYHQPGNLFANNNSKRKRDCFDESLEKVLQAIENTTTKKSIESFFESIIETIDSLPKIRLLEFQMDVLELICNKYTDA</sequence>
<dbReference type="EMBL" id="LR899014">
    <property type="protein sequence ID" value="CAD7093769.1"/>
    <property type="molecule type" value="Genomic_DNA"/>
</dbReference>
<dbReference type="Pfam" id="PF10545">
    <property type="entry name" value="MADF_DNA_bdg"/>
    <property type="match status" value="1"/>
</dbReference>
<evidence type="ECO:0000313" key="2">
    <source>
        <dbReference type="EMBL" id="CAD7093769.1"/>
    </source>
</evidence>
<dbReference type="InParanoid" id="A0A7R8Z1N6"/>
<protein>
    <recommendedName>
        <fullName evidence="1">MADF domain-containing protein</fullName>
    </recommendedName>
</protein>